<keyword evidence="3" id="KW-0309">Germination</keyword>
<dbReference type="InterPro" id="IPR057336">
    <property type="entry name" value="GerAC_N"/>
</dbReference>
<feature type="domain" description="Spore germination GerAC-like C-terminal" evidence="8">
    <location>
        <begin position="223"/>
        <end position="382"/>
    </location>
</feature>
<sequence length="390" mass="43594">MEKRLFNFIGCLLIIFLLSGCWDIVNIEDRGLIIGMAIDFAEGQEAAENHLTVTTQFAVPPGLGNPAQSGGGGNPYMNLSASGNSIDLITQKIANQTNKIPFFEHLKVIAISEEVASTPGLMADVLDIFIRNRDTDRGIDVIISKDKAKDILEIEPENEKLPTLYLFELLEKNLKETNKLKNTKLGDIHDYLLTKRSFVLTELASKEKLLEETDGAIYGSVSEKVIGKLELNEMFGLNLVTEEDARGPIEVEIEGGITTFSIREAKSIVNVQAKNQENPKINVQIKLEGELQETFGGLVLNDIESNLKLEKKVAAKTEEIVEKTIKKAQQEFEADIFGFLDELNKSDYKTWKKMKDDWEKGEKYFVNSEITVNVIAEVRAHGVIDKSNKK</sequence>
<evidence type="ECO:0000256" key="4">
    <source>
        <dbReference type="ARBA" id="ARBA00022729"/>
    </source>
</evidence>
<organism evidence="10 11">
    <name type="scientific">Gracilibacillus halotolerans</name>
    <dbReference type="NCBI Taxonomy" id="74386"/>
    <lineage>
        <taxon>Bacteria</taxon>
        <taxon>Bacillati</taxon>
        <taxon>Bacillota</taxon>
        <taxon>Bacilli</taxon>
        <taxon>Bacillales</taxon>
        <taxon>Bacillaceae</taxon>
        <taxon>Gracilibacillus</taxon>
    </lineage>
</organism>
<dbReference type="PANTHER" id="PTHR35789:SF1">
    <property type="entry name" value="SPORE GERMINATION PROTEIN B3"/>
    <property type="match status" value="1"/>
</dbReference>
<comment type="caution">
    <text evidence="10">The sequence shown here is derived from an EMBL/GenBank/DDBJ whole genome shotgun (WGS) entry which is preliminary data.</text>
</comment>
<name>A0A841RN12_9BACI</name>
<keyword evidence="11" id="KW-1185">Reference proteome</keyword>
<dbReference type="GO" id="GO:0009847">
    <property type="term" value="P:spore germination"/>
    <property type="evidence" value="ECO:0007669"/>
    <property type="project" value="InterPro"/>
</dbReference>
<evidence type="ECO:0000313" key="10">
    <source>
        <dbReference type="EMBL" id="MBB6513272.1"/>
    </source>
</evidence>
<dbReference type="AlphaFoldDB" id="A0A841RN12"/>
<evidence type="ECO:0000256" key="1">
    <source>
        <dbReference type="ARBA" id="ARBA00004635"/>
    </source>
</evidence>
<dbReference type="Pfam" id="PF25198">
    <property type="entry name" value="Spore_GerAC_N"/>
    <property type="match status" value="1"/>
</dbReference>
<keyword evidence="5" id="KW-0472">Membrane</keyword>
<evidence type="ECO:0000259" key="9">
    <source>
        <dbReference type="Pfam" id="PF25198"/>
    </source>
</evidence>
<dbReference type="Pfam" id="PF05504">
    <property type="entry name" value="Spore_GerAC"/>
    <property type="match status" value="1"/>
</dbReference>
<comment type="subcellular location">
    <subcellularLocation>
        <location evidence="1">Membrane</location>
        <topology evidence="1">Lipid-anchor</topology>
    </subcellularLocation>
</comment>
<evidence type="ECO:0000256" key="5">
    <source>
        <dbReference type="ARBA" id="ARBA00023136"/>
    </source>
</evidence>
<dbReference type="NCBIfam" id="TIGR02887">
    <property type="entry name" value="spore_ger_x_C"/>
    <property type="match status" value="1"/>
</dbReference>
<dbReference type="Proteomes" id="UP000572212">
    <property type="component" value="Unassembled WGS sequence"/>
</dbReference>
<evidence type="ECO:0000256" key="6">
    <source>
        <dbReference type="ARBA" id="ARBA00023139"/>
    </source>
</evidence>
<keyword evidence="4" id="KW-0732">Signal</keyword>
<evidence type="ECO:0000259" key="8">
    <source>
        <dbReference type="Pfam" id="PF05504"/>
    </source>
</evidence>
<comment type="similarity">
    <text evidence="2">Belongs to the GerABKC lipoprotein family.</text>
</comment>
<dbReference type="InterPro" id="IPR038501">
    <property type="entry name" value="Spore_GerAC_C_sf"/>
</dbReference>
<evidence type="ECO:0000256" key="2">
    <source>
        <dbReference type="ARBA" id="ARBA00007886"/>
    </source>
</evidence>
<evidence type="ECO:0000256" key="7">
    <source>
        <dbReference type="ARBA" id="ARBA00023288"/>
    </source>
</evidence>
<protein>
    <submittedName>
        <fullName evidence="10">Spore germination protein</fullName>
    </submittedName>
</protein>
<dbReference type="RefSeq" id="WP_184248173.1">
    <property type="nucleotide sequence ID" value="NZ_BAAACU010000042.1"/>
</dbReference>
<dbReference type="PROSITE" id="PS51257">
    <property type="entry name" value="PROKAR_LIPOPROTEIN"/>
    <property type="match status" value="1"/>
</dbReference>
<dbReference type="InterPro" id="IPR008844">
    <property type="entry name" value="Spore_GerAC-like"/>
</dbReference>
<dbReference type="InterPro" id="IPR046953">
    <property type="entry name" value="Spore_GerAC-like_C"/>
</dbReference>
<dbReference type="Gene3D" id="3.30.300.210">
    <property type="entry name" value="Nutrient germinant receptor protein C, domain 3"/>
    <property type="match status" value="1"/>
</dbReference>
<accession>A0A841RN12</accession>
<keyword evidence="7" id="KW-0449">Lipoprotein</keyword>
<dbReference type="EMBL" id="JACHON010000010">
    <property type="protein sequence ID" value="MBB6513272.1"/>
    <property type="molecule type" value="Genomic_DNA"/>
</dbReference>
<reference evidence="10 11" key="1">
    <citation type="submission" date="2020-08" db="EMBL/GenBank/DDBJ databases">
        <title>Genomic Encyclopedia of Type Strains, Phase IV (KMG-IV): sequencing the most valuable type-strain genomes for metagenomic binning, comparative biology and taxonomic classification.</title>
        <authorList>
            <person name="Goeker M."/>
        </authorList>
    </citation>
    <scope>NUCLEOTIDE SEQUENCE [LARGE SCALE GENOMIC DNA]</scope>
    <source>
        <strain evidence="10 11">DSM 11805</strain>
    </source>
</reference>
<gene>
    <name evidence="10" type="ORF">GGQ92_002079</name>
</gene>
<dbReference type="GO" id="GO:0016020">
    <property type="term" value="C:membrane"/>
    <property type="evidence" value="ECO:0007669"/>
    <property type="project" value="UniProtKB-SubCell"/>
</dbReference>
<keyword evidence="6" id="KW-0564">Palmitate</keyword>
<evidence type="ECO:0000256" key="3">
    <source>
        <dbReference type="ARBA" id="ARBA00022544"/>
    </source>
</evidence>
<evidence type="ECO:0000313" key="11">
    <source>
        <dbReference type="Proteomes" id="UP000572212"/>
    </source>
</evidence>
<dbReference type="PANTHER" id="PTHR35789">
    <property type="entry name" value="SPORE GERMINATION PROTEIN B3"/>
    <property type="match status" value="1"/>
</dbReference>
<proteinExistence type="inferred from homology"/>
<feature type="domain" description="Spore germination protein N-terminal" evidence="9">
    <location>
        <begin position="23"/>
        <end position="202"/>
    </location>
</feature>